<feature type="compositionally biased region" description="Polar residues" evidence="2">
    <location>
        <begin position="24"/>
        <end position="39"/>
    </location>
</feature>
<name>A7SAI4_NEMVE</name>
<dbReference type="PhylomeDB" id="A7SAI4"/>
<organism evidence="4 5">
    <name type="scientific">Nematostella vectensis</name>
    <name type="common">Starlet sea anemone</name>
    <dbReference type="NCBI Taxonomy" id="45351"/>
    <lineage>
        <taxon>Eukaryota</taxon>
        <taxon>Metazoa</taxon>
        <taxon>Cnidaria</taxon>
        <taxon>Anthozoa</taxon>
        <taxon>Hexacorallia</taxon>
        <taxon>Actiniaria</taxon>
        <taxon>Edwardsiidae</taxon>
        <taxon>Nematostella</taxon>
    </lineage>
</organism>
<feature type="region of interest" description="Disordered" evidence="2">
    <location>
        <begin position="1"/>
        <end position="50"/>
    </location>
</feature>
<dbReference type="PROSITE" id="PS51746">
    <property type="entry name" value="PPM_2"/>
    <property type="match status" value="1"/>
</dbReference>
<keyword evidence="5" id="KW-1185">Reference proteome</keyword>
<dbReference type="FunFam" id="3.60.40.10:FF:000171">
    <property type="entry name" value="Predicted protein"/>
    <property type="match status" value="1"/>
</dbReference>
<sequence length="547" mass="60952">MHAVTVALREQSSSSGLEETSSSANNSPEKSLSPRTSYLSDLHLPPIDQKSGDEIIEPIKEVTEGIKLLCMTCEEEIRVQDLKIHREFHRALQIFRYTMDNKPNTVKQLVTRRRSLMRKLNENANFENPVSIRKLQKLNAAYELLKSNLVDRWGTLREVALVDPKEYHVMGQSTLLNCALAFGICEDKNSRWKTTMEDRHTFCDYFCNDPQSGFFAVFDGYNGATAAGTSAKTFPEVLARKVESVYRPGLASEGVDAKITTALRETYEDVDRILLYGVDEDSRNRWSGCSAVTCLLRGNKLYIANAGNVRAVLCKGDGSMIRLTQEHTPRNKRERHRVSKYGEVYKSEKTALVNGLTTNTRGLGNHGDPHLKSSVICQPSVNCVTLDEADQFVILATNGVWEVFSEEEVILLLEDLMPELDVKEIVRRMNNASEKKSKVAKQCNTKRESAKTTGSSQQESKSTSASSKSSDTISIRLPEIVSNKGKAATASDSLIRMEEKAQELAKALSERLVQSALMAGSKDNTTVAVILLKGCPLQMFLLPSLRQ</sequence>
<dbReference type="EMBL" id="DS469609">
    <property type="protein sequence ID" value="EDO39283.1"/>
    <property type="molecule type" value="Genomic_DNA"/>
</dbReference>
<gene>
    <name evidence="4" type="ORF">NEMVEDRAFT_v1g187597</name>
</gene>
<dbReference type="GO" id="GO:0007165">
    <property type="term" value="P:signal transduction"/>
    <property type="evidence" value="ECO:0000318"/>
    <property type="project" value="GO_Central"/>
</dbReference>
<accession>A7SAI4</accession>
<dbReference type="PANTHER" id="PTHR13832:SF837">
    <property type="entry name" value="PROTEIN PHOSPHATASE 2C-LIKE DOMAIN-CONTAINING PROTEIN 1"/>
    <property type="match status" value="1"/>
</dbReference>
<dbReference type="SMART" id="SM00332">
    <property type="entry name" value="PP2Cc"/>
    <property type="match status" value="1"/>
</dbReference>
<dbReference type="KEGG" id="nve:5510950"/>
<feature type="compositionally biased region" description="Low complexity" evidence="2">
    <location>
        <begin position="455"/>
        <end position="471"/>
    </location>
</feature>
<dbReference type="eggNOG" id="KOG0698">
    <property type="taxonomic scope" value="Eukaryota"/>
</dbReference>
<comment type="similarity">
    <text evidence="1">Belongs to the PP2C family.</text>
</comment>
<evidence type="ECO:0000313" key="5">
    <source>
        <dbReference type="Proteomes" id="UP000001593"/>
    </source>
</evidence>
<reference evidence="4 5" key="1">
    <citation type="journal article" date="2007" name="Science">
        <title>Sea anemone genome reveals ancestral eumetazoan gene repertoire and genomic organization.</title>
        <authorList>
            <person name="Putnam N.H."/>
            <person name="Srivastava M."/>
            <person name="Hellsten U."/>
            <person name="Dirks B."/>
            <person name="Chapman J."/>
            <person name="Salamov A."/>
            <person name="Terry A."/>
            <person name="Shapiro H."/>
            <person name="Lindquist E."/>
            <person name="Kapitonov V.V."/>
            <person name="Jurka J."/>
            <person name="Genikhovich G."/>
            <person name="Grigoriev I.V."/>
            <person name="Lucas S.M."/>
            <person name="Steele R.E."/>
            <person name="Finnerty J.R."/>
            <person name="Technau U."/>
            <person name="Martindale M.Q."/>
            <person name="Rokhsar D.S."/>
        </authorList>
    </citation>
    <scope>NUCLEOTIDE SEQUENCE [LARGE SCALE GENOMIC DNA]</scope>
    <source>
        <strain evidence="5">CH2 X CH6</strain>
    </source>
</reference>
<dbReference type="GO" id="GO:0005737">
    <property type="term" value="C:cytoplasm"/>
    <property type="evidence" value="ECO:0000318"/>
    <property type="project" value="GO_Central"/>
</dbReference>
<evidence type="ECO:0000256" key="2">
    <source>
        <dbReference type="SAM" id="MobiDB-lite"/>
    </source>
</evidence>
<proteinExistence type="inferred from homology"/>
<dbReference type="Gene3D" id="3.60.40.10">
    <property type="entry name" value="PPM-type phosphatase domain"/>
    <property type="match status" value="1"/>
</dbReference>
<dbReference type="InParanoid" id="A7SAI4"/>
<feature type="domain" description="PPM-type phosphatase" evidence="3">
    <location>
        <begin position="181"/>
        <end position="532"/>
    </location>
</feature>
<dbReference type="OMA" id="NFYEGAA"/>
<dbReference type="Pfam" id="PF00481">
    <property type="entry name" value="PP2C"/>
    <property type="match status" value="1"/>
</dbReference>
<dbReference type="InterPro" id="IPR001932">
    <property type="entry name" value="PPM-type_phosphatase-like_dom"/>
</dbReference>
<dbReference type="OrthoDB" id="343114at2759"/>
<feature type="compositionally biased region" description="Low complexity" evidence="2">
    <location>
        <begin position="10"/>
        <end position="23"/>
    </location>
</feature>
<dbReference type="CDD" id="cd00143">
    <property type="entry name" value="PP2Cc"/>
    <property type="match status" value="1"/>
</dbReference>
<dbReference type="HOGENOM" id="CLU_023323_0_0_1"/>
<dbReference type="SUPFAM" id="SSF81606">
    <property type="entry name" value="PP2C-like"/>
    <property type="match status" value="1"/>
</dbReference>
<dbReference type="InterPro" id="IPR015655">
    <property type="entry name" value="PP2C"/>
</dbReference>
<dbReference type="GO" id="GO:0004722">
    <property type="term" value="F:protein serine/threonine phosphatase activity"/>
    <property type="evidence" value="ECO:0000318"/>
    <property type="project" value="GO_Central"/>
</dbReference>
<dbReference type="GO" id="GO:0043409">
    <property type="term" value="P:negative regulation of MAPK cascade"/>
    <property type="evidence" value="ECO:0000318"/>
    <property type="project" value="GO_Central"/>
</dbReference>
<dbReference type="AlphaFoldDB" id="A7SAI4"/>
<dbReference type="STRING" id="45351.A7SAI4"/>
<dbReference type="InterPro" id="IPR036457">
    <property type="entry name" value="PPM-type-like_dom_sf"/>
</dbReference>
<protein>
    <recommendedName>
        <fullName evidence="3">PPM-type phosphatase domain-containing protein</fullName>
    </recommendedName>
</protein>
<evidence type="ECO:0000256" key="1">
    <source>
        <dbReference type="ARBA" id="ARBA00006702"/>
    </source>
</evidence>
<evidence type="ECO:0000313" key="4">
    <source>
        <dbReference type="EMBL" id="EDO39283.1"/>
    </source>
</evidence>
<dbReference type="Proteomes" id="UP000001593">
    <property type="component" value="Unassembled WGS sequence"/>
</dbReference>
<dbReference type="PANTHER" id="PTHR13832">
    <property type="entry name" value="PROTEIN PHOSPHATASE 2C"/>
    <property type="match status" value="1"/>
</dbReference>
<evidence type="ECO:0000259" key="3">
    <source>
        <dbReference type="PROSITE" id="PS51746"/>
    </source>
</evidence>
<feature type="region of interest" description="Disordered" evidence="2">
    <location>
        <begin position="431"/>
        <end position="471"/>
    </location>
</feature>
<dbReference type="GO" id="GO:0005634">
    <property type="term" value="C:nucleus"/>
    <property type="evidence" value="ECO:0000318"/>
    <property type="project" value="GO_Central"/>
</dbReference>